<evidence type="ECO:0000313" key="1">
    <source>
        <dbReference type="EMBL" id="TSJ91759.1"/>
    </source>
</evidence>
<sequence>MRVCIDFADIQSLQTGAFLEVFMFSGQDLTQSAVIIKNDGFWPDLKLSEFQIERSMSPNINHQLLRDAIVSAVVEINLTLEQYKNQQLSAGITTANDCGVISVDHVSSTVIIYKKAVFARAKADLIGEFVSISGRENKISESEKETRTALLAESAREIRKLLGLRRCGVYLI</sequence>
<dbReference type="InterPro" id="IPR009225">
    <property type="entry name" value="Phage_head_completion_GpL"/>
</dbReference>
<proteinExistence type="predicted"/>
<dbReference type="Proteomes" id="UP000319138">
    <property type="component" value="Unassembled WGS sequence"/>
</dbReference>
<accession>A0A556RSA1</accession>
<organism evidence="1 2">
    <name type="scientific">Gilliamella apicola</name>
    <dbReference type="NCBI Taxonomy" id="1196095"/>
    <lineage>
        <taxon>Bacteria</taxon>
        <taxon>Pseudomonadati</taxon>
        <taxon>Pseudomonadota</taxon>
        <taxon>Gammaproteobacteria</taxon>
        <taxon>Orbales</taxon>
        <taxon>Orbaceae</taxon>
        <taxon>Gilliamella</taxon>
    </lineage>
</organism>
<comment type="caution">
    <text evidence="1">The sequence shown here is derived from an EMBL/GenBank/DDBJ whole genome shotgun (WGS) entry which is preliminary data.</text>
</comment>
<dbReference type="AlphaFoldDB" id="A0A556RSA1"/>
<dbReference type="EMBL" id="VMHL01000001">
    <property type="protein sequence ID" value="TSJ91759.1"/>
    <property type="molecule type" value="Genomic_DNA"/>
</dbReference>
<evidence type="ECO:0000313" key="2">
    <source>
        <dbReference type="Proteomes" id="UP000319138"/>
    </source>
</evidence>
<name>A0A556RSA1_9GAMM</name>
<protein>
    <submittedName>
        <fullName evidence="1">Head completion/stabilization protein</fullName>
    </submittedName>
</protein>
<reference evidence="1 2" key="1">
    <citation type="submission" date="2019-07" db="EMBL/GenBank/DDBJ databases">
        <title>Gilliamella genomes.</title>
        <authorList>
            <person name="Zheng H."/>
        </authorList>
    </citation>
    <scope>NUCLEOTIDE SEQUENCE [LARGE SCALE GENOMIC DNA]</scope>
    <source>
        <strain evidence="1 2">W8131</strain>
    </source>
</reference>
<dbReference type="Pfam" id="PF05926">
    <property type="entry name" value="Phage_GPL"/>
    <property type="match status" value="1"/>
</dbReference>
<gene>
    <name evidence="1" type="ORF">FPQ14_00385</name>
</gene>
<dbReference type="RefSeq" id="WP_144187443.1">
    <property type="nucleotide sequence ID" value="NZ_VMHL01000001.1"/>
</dbReference>